<organism evidence="2 3">
    <name type="scientific">Rhodotorula diobovata</name>
    <dbReference type="NCBI Taxonomy" id="5288"/>
    <lineage>
        <taxon>Eukaryota</taxon>
        <taxon>Fungi</taxon>
        <taxon>Dikarya</taxon>
        <taxon>Basidiomycota</taxon>
        <taxon>Pucciniomycotina</taxon>
        <taxon>Microbotryomycetes</taxon>
        <taxon>Sporidiobolales</taxon>
        <taxon>Sporidiobolaceae</taxon>
        <taxon>Rhodotorula</taxon>
    </lineage>
</organism>
<evidence type="ECO:0000313" key="3">
    <source>
        <dbReference type="Proteomes" id="UP000311382"/>
    </source>
</evidence>
<feature type="compositionally biased region" description="Basic and acidic residues" evidence="1">
    <location>
        <begin position="197"/>
        <end position="210"/>
    </location>
</feature>
<reference evidence="2 3" key="1">
    <citation type="submission" date="2019-03" db="EMBL/GenBank/DDBJ databases">
        <title>Rhodosporidium diobovatum UCD-FST 08-225 genome sequencing, assembly, and annotation.</title>
        <authorList>
            <person name="Fakankun I.U."/>
            <person name="Fristensky B."/>
            <person name="Levin D.B."/>
        </authorList>
    </citation>
    <scope>NUCLEOTIDE SEQUENCE [LARGE SCALE GENOMIC DNA]</scope>
    <source>
        <strain evidence="2 3">UCD-FST 08-225</strain>
    </source>
</reference>
<feature type="compositionally biased region" description="Basic and acidic residues" evidence="1">
    <location>
        <begin position="35"/>
        <end position="47"/>
    </location>
</feature>
<feature type="compositionally biased region" description="Basic and acidic residues" evidence="1">
    <location>
        <begin position="175"/>
        <end position="188"/>
    </location>
</feature>
<dbReference type="Proteomes" id="UP000311382">
    <property type="component" value="Unassembled WGS sequence"/>
</dbReference>
<feature type="region of interest" description="Disordered" evidence="1">
    <location>
        <begin position="166"/>
        <end position="276"/>
    </location>
</feature>
<evidence type="ECO:0000256" key="1">
    <source>
        <dbReference type="SAM" id="MobiDB-lite"/>
    </source>
</evidence>
<keyword evidence="3" id="KW-1185">Reference proteome</keyword>
<sequence>MGFAHTAGAATARRKANGGDSTTPDKRRRAGGRAACERRIQNEEDRESVPETVFTSLYRSSLRRSAYCASPLSCSAARLDPTMASLCGVEPRTGESSSSSSSIQAGLLPGNGVETKSLVGLKSLSTTFFVAASSMAEKDPGARDTTGLDASLAGVMAWLDSPMTVGWTSSSSSAREGEGMAPRRERSARSGATSTRAAERDERRRARSEPPLEEEEGAPPESEPVARGLSEGRTGGGGLGLVEDDDGDGASVAGPDAAGLAPPERDDDDDPALAGDGRRTACALDAELRVGSFASLPGETPVATGGMLAGWPLAKRVTAGVIRWSLLALRRALGRRATEGRGGVGADEVGWFRLELSE</sequence>
<feature type="region of interest" description="Disordered" evidence="1">
    <location>
        <begin position="1"/>
        <end position="47"/>
    </location>
</feature>
<gene>
    <name evidence="2" type="ORF">DMC30DRAFT_387158</name>
</gene>
<dbReference type="EMBL" id="SOZI01000003">
    <property type="protein sequence ID" value="TNY24348.1"/>
    <property type="molecule type" value="Genomic_DNA"/>
</dbReference>
<feature type="region of interest" description="Disordered" evidence="1">
    <location>
        <begin position="90"/>
        <end position="110"/>
    </location>
</feature>
<name>A0A5C5G5L2_9BASI</name>
<proteinExistence type="predicted"/>
<protein>
    <submittedName>
        <fullName evidence="2">Uncharacterized protein</fullName>
    </submittedName>
</protein>
<accession>A0A5C5G5L2</accession>
<evidence type="ECO:0000313" key="2">
    <source>
        <dbReference type="EMBL" id="TNY24348.1"/>
    </source>
</evidence>
<dbReference type="AlphaFoldDB" id="A0A5C5G5L2"/>
<comment type="caution">
    <text evidence="2">The sequence shown here is derived from an EMBL/GenBank/DDBJ whole genome shotgun (WGS) entry which is preliminary data.</text>
</comment>